<comment type="function">
    <text evidence="14">Cell wall formation.</text>
</comment>
<keyword evidence="10 14" id="KW-0573">Peptidoglycan synthesis</keyword>
<comment type="caution">
    <text evidence="18">The sequence shown here is derived from an EMBL/GenBank/DDBJ whole genome shotgun (WGS) entry which is preliminary data.</text>
</comment>
<dbReference type="Pfam" id="PF02875">
    <property type="entry name" value="Mur_ligase_C"/>
    <property type="match status" value="1"/>
</dbReference>
<evidence type="ECO:0000256" key="14">
    <source>
        <dbReference type="HAMAP-Rule" id="MF_00046"/>
    </source>
</evidence>
<feature type="domain" description="Mur ligase central" evidence="17">
    <location>
        <begin position="107"/>
        <end position="275"/>
    </location>
</feature>
<keyword evidence="6 14" id="KW-0132">Cell division</keyword>
<comment type="pathway">
    <text evidence="2 14">Cell wall biogenesis; peptidoglycan biosynthesis.</text>
</comment>
<keyword evidence="19" id="KW-1185">Reference proteome</keyword>
<keyword evidence="5 14" id="KW-0436">Ligase</keyword>
<keyword evidence="12 14" id="KW-0961">Cell wall biogenesis/degradation</keyword>
<dbReference type="InterPro" id="IPR036565">
    <property type="entry name" value="Mur-like_cat_sf"/>
</dbReference>
<gene>
    <name evidence="14 18" type="primary">murC</name>
    <name evidence="18" type="ORF">ACFQ4B_14230</name>
</gene>
<keyword evidence="9 14" id="KW-0133">Cell shape</keyword>
<reference evidence="19" key="1">
    <citation type="journal article" date="2019" name="Int. J. Syst. Evol. Microbiol.">
        <title>The Global Catalogue of Microorganisms (GCM) 10K type strain sequencing project: providing services to taxonomists for standard genome sequencing and annotation.</title>
        <authorList>
            <consortium name="The Broad Institute Genomics Platform"/>
            <consortium name="The Broad Institute Genome Sequencing Center for Infectious Disease"/>
            <person name="Wu L."/>
            <person name="Ma J."/>
        </authorList>
    </citation>
    <scope>NUCLEOTIDE SEQUENCE [LARGE SCALE GENOMIC DNA]</scope>
    <source>
        <strain evidence="19">CCUG 53270</strain>
    </source>
</reference>
<evidence type="ECO:0000256" key="10">
    <source>
        <dbReference type="ARBA" id="ARBA00022984"/>
    </source>
</evidence>
<dbReference type="PANTHER" id="PTHR43445:SF3">
    <property type="entry name" value="UDP-N-ACETYLMURAMATE--L-ALANINE LIGASE"/>
    <property type="match status" value="1"/>
</dbReference>
<evidence type="ECO:0000256" key="13">
    <source>
        <dbReference type="ARBA" id="ARBA00047833"/>
    </source>
</evidence>
<comment type="catalytic activity">
    <reaction evidence="13 14">
        <text>UDP-N-acetyl-alpha-D-muramate + L-alanine + ATP = UDP-N-acetyl-alpha-D-muramoyl-L-alanine + ADP + phosphate + H(+)</text>
        <dbReference type="Rhea" id="RHEA:23372"/>
        <dbReference type="ChEBI" id="CHEBI:15378"/>
        <dbReference type="ChEBI" id="CHEBI:30616"/>
        <dbReference type="ChEBI" id="CHEBI:43474"/>
        <dbReference type="ChEBI" id="CHEBI:57972"/>
        <dbReference type="ChEBI" id="CHEBI:70757"/>
        <dbReference type="ChEBI" id="CHEBI:83898"/>
        <dbReference type="ChEBI" id="CHEBI:456216"/>
        <dbReference type="EC" id="6.3.2.8"/>
    </reaction>
</comment>
<dbReference type="SUPFAM" id="SSF53623">
    <property type="entry name" value="MurD-like peptide ligases, catalytic domain"/>
    <property type="match status" value="1"/>
</dbReference>
<dbReference type="Gene3D" id="3.40.50.720">
    <property type="entry name" value="NAD(P)-binding Rossmann-like Domain"/>
    <property type="match status" value="1"/>
</dbReference>
<dbReference type="SUPFAM" id="SSF53244">
    <property type="entry name" value="MurD-like peptide ligases, peptide-binding domain"/>
    <property type="match status" value="1"/>
</dbReference>
<dbReference type="Pfam" id="PF08245">
    <property type="entry name" value="Mur_ligase_M"/>
    <property type="match status" value="1"/>
</dbReference>
<evidence type="ECO:0000259" key="16">
    <source>
        <dbReference type="Pfam" id="PF02875"/>
    </source>
</evidence>
<dbReference type="EMBL" id="JBHTLU010000015">
    <property type="protein sequence ID" value="MFD1221279.1"/>
    <property type="molecule type" value="Genomic_DNA"/>
</dbReference>
<protein>
    <recommendedName>
        <fullName evidence="3 14">UDP-N-acetylmuramate--L-alanine ligase</fullName>
        <ecNumber evidence="3 14">6.3.2.8</ecNumber>
    </recommendedName>
    <alternativeName>
        <fullName evidence="14">UDP-N-acetylmuramoyl-L-alanine synthetase</fullName>
    </alternativeName>
</protein>
<keyword evidence="7 14" id="KW-0547">Nucleotide-binding</keyword>
<dbReference type="EC" id="6.3.2.8" evidence="3 14"/>
<evidence type="ECO:0000256" key="8">
    <source>
        <dbReference type="ARBA" id="ARBA00022840"/>
    </source>
</evidence>
<name>A0ABW3UM26_9BACL</name>
<feature type="domain" description="Mur ligase C-terminal" evidence="16">
    <location>
        <begin position="299"/>
        <end position="399"/>
    </location>
</feature>
<dbReference type="GO" id="GO:0008763">
    <property type="term" value="F:UDP-N-acetylmuramate-L-alanine ligase activity"/>
    <property type="evidence" value="ECO:0007669"/>
    <property type="project" value="UniProtKB-EC"/>
</dbReference>
<evidence type="ECO:0000256" key="4">
    <source>
        <dbReference type="ARBA" id="ARBA00022490"/>
    </source>
</evidence>
<dbReference type="InterPro" id="IPR013221">
    <property type="entry name" value="Mur_ligase_cen"/>
</dbReference>
<evidence type="ECO:0000256" key="12">
    <source>
        <dbReference type="ARBA" id="ARBA00023316"/>
    </source>
</evidence>
<evidence type="ECO:0000256" key="7">
    <source>
        <dbReference type="ARBA" id="ARBA00022741"/>
    </source>
</evidence>
<dbReference type="InterPro" id="IPR005758">
    <property type="entry name" value="UDP-N-AcMur_Ala_ligase_MurC"/>
</dbReference>
<evidence type="ECO:0000259" key="17">
    <source>
        <dbReference type="Pfam" id="PF08245"/>
    </source>
</evidence>
<dbReference type="Pfam" id="PF01225">
    <property type="entry name" value="Mur_ligase"/>
    <property type="match status" value="1"/>
</dbReference>
<evidence type="ECO:0000259" key="15">
    <source>
        <dbReference type="Pfam" id="PF01225"/>
    </source>
</evidence>
<sequence length="431" mass="47875">MANYHFIGIKGSGMSALAQMLHDLGHGIQGEDIEDTLFTQAALESRRIPMYAFGAAPLTASGMTVIVSNAFHDDHPAVERCRRAGLPIRRYHHFLGEWMKSYTSIAVTGSHGKTTTTGMMAHALGAVQPACFLIGDGTGRGNPEGKLFVFESCEYRRHFLAYRPEIAVITNIDFDHPDYFADIHDVRDAFEEMASSVGSHLVACGDDAQVRLLQTGKRMVLYGLEAHNELRASDLAIEHGGVAFNVQWRYTELGRFWIPAFGRHNVLNALAVIGTGLTLDLDLEQIRSQMKGFSGVKRRFTEKQWRGNVLIDDYAHHPSEITATLEAVRSKYPEKKVVGVFQPHTFSRVEKLMDDFAVSLRGADDVFLCPIFGSAREAEGSVSIEQLQEQIPNAQLISEHTVGHLSAYENSVLVFMGAGDIQKYQMLLEKM</sequence>
<evidence type="ECO:0000256" key="2">
    <source>
        <dbReference type="ARBA" id="ARBA00004752"/>
    </source>
</evidence>
<evidence type="ECO:0000256" key="1">
    <source>
        <dbReference type="ARBA" id="ARBA00004496"/>
    </source>
</evidence>
<accession>A0ABW3UM26</accession>
<dbReference type="Gene3D" id="3.90.190.20">
    <property type="entry name" value="Mur ligase, C-terminal domain"/>
    <property type="match status" value="1"/>
</dbReference>
<dbReference type="Gene3D" id="3.40.1190.10">
    <property type="entry name" value="Mur-like, catalytic domain"/>
    <property type="match status" value="1"/>
</dbReference>
<evidence type="ECO:0000256" key="3">
    <source>
        <dbReference type="ARBA" id="ARBA00012211"/>
    </source>
</evidence>
<dbReference type="PANTHER" id="PTHR43445">
    <property type="entry name" value="UDP-N-ACETYLMURAMATE--L-ALANINE LIGASE-RELATED"/>
    <property type="match status" value="1"/>
</dbReference>
<dbReference type="HAMAP" id="MF_00046">
    <property type="entry name" value="MurC"/>
    <property type="match status" value="1"/>
</dbReference>
<keyword evidence="8 14" id="KW-0067">ATP-binding</keyword>
<dbReference type="InterPro" id="IPR050061">
    <property type="entry name" value="MurCDEF_pg_biosynth"/>
</dbReference>
<feature type="binding site" evidence="14">
    <location>
        <begin position="109"/>
        <end position="115"/>
    </location>
    <ligand>
        <name>ATP</name>
        <dbReference type="ChEBI" id="CHEBI:30616"/>
    </ligand>
</feature>
<dbReference type="InterPro" id="IPR004101">
    <property type="entry name" value="Mur_ligase_C"/>
</dbReference>
<comment type="similarity">
    <text evidence="14">Belongs to the MurCDEF family.</text>
</comment>
<dbReference type="InterPro" id="IPR000713">
    <property type="entry name" value="Mur_ligase_N"/>
</dbReference>
<keyword evidence="11 14" id="KW-0131">Cell cycle</keyword>
<dbReference type="InterPro" id="IPR036615">
    <property type="entry name" value="Mur_ligase_C_dom_sf"/>
</dbReference>
<dbReference type="RefSeq" id="WP_345589916.1">
    <property type="nucleotide sequence ID" value="NZ_BAABJG010000021.1"/>
</dbReference>
<evidence type="ECO:0000256" key="5">
    <source>
        <dbReference type="ARBA" id="ARBA00022598"/>
    </source>
</evidence>
<dbReference type="NCBIfam" id="TIGR01082">
    <property type="entry name" value="murC"/>
    <property type="match status" value="1"/>
</dbReference>
<dbReference type="SUPFAM" id="SSF51984">
    <property type="entry name" value="MurCD N-terminal domain"/>
    <property type="match status" value="1"/>
</dbReference>
<evidence type="ECO:0000256" key="6">
    <source>
        <dbReference type="ARBA" id="ARBA00022618"/>
    </source>
</evidence>
<comment type="subcellular location">
    <subcellularLocation>
        <location evidence="1 14">Cytoplasm</location>
    </subcellularLocation>
</comment>
<evidence type="ECO:0000256" key="11">
    <source>
        <dbReference type="ARBA" id="ARBA00023306"/>
    </source>
</evidence>
<dbReference type="Proteomes" id="UP001597180">
    <property type="component" value="Unassembled WGS sequence"/>
</dbReference>
<evidence type="ECO:0000313" key="19">
    <source>
        <dbReference type="Proteomes" id="UP001597180"/>
    </source>
</evidence>
<evidence type="ECO:0000313" key="18">
    <source>
        <dbReference type="EMBL" id="MFD1221279.1"/>
    </source>
</evidence>
<proteinExistence type="inferred from homology"/>
<organism evidence="18 19">
    <name type="scientific">Paenibacillus vulneris</name>
    <dbReference type="NCBI Taxonomy" id="1133364"/>
    <lineage>
        <taxon>Bacteria</taxon>
        <taxon>Bacillati</taxon>
        <taxon>Bacillota</taxon>
        <taxon>Bacilli</taxon>
        <taxon>Bacillales</taxon>
        <taxon>Paenibacillaceae</taxon>
        <taxon>Paenibacillus</taxon>
    </lineage>
</organism>
<evidence type="ECO:0000256" key="9">
    <source>
        <dbReference type="ARBA" id="ARBA00022960"/>
    </source>
</evidence>
<keyword evidence="4 14" id="KW-0963">Cytoplasm</keyword>
<feature type="domain" description="Mur ligase N-terminal catalytic" evidence="15">
    <location>
        <begin position="4"/>
        <end position="102"/>
    </location>
</feature>